<organism evidence="1 2">
    <name type="scientific">Ascaris lumbricoides</name>
    <name type="common">Giant roundworm</name>
    <dbReference type="NCBI Taxonomy" id="6252"/>
    <lineage>
        <taxon>Eukaryota</taxon>
        <taxon>Metazoa</taxon>
        <taxon>Ecdysozoa</taxon>
        <taxon>Nematoda</taxon>
        <taxon>Chromadorea</taxon>
        <taxon>Rhabditida</taxon>
        <taxon>Spirurina</taxon>
        <taxon>Ascaridomorpha</taxon>
        <taxon>Ascaridoidea</taxon>
        <taxon>Ascarididae</taxon>
        <taxon>Ascaris</taxon>
    </lineage>
</organism>
<evidence type="ECO:0000313" key="1">
    <source>
        <dbReference type="Proteomes" id="UP000036681"/>
    </source>
</evidence>
<accession>A0A0M3IVY7</accession>
<protein>
    <submittedName>
        <fullName evidence="2">ELFV_dehydrog domain-containing protein</fullName>
    </submittedName>
</protein>
<dbReference type="AlphaFoldDB" id="A0A0M3IVY7"/>
<reference evidence="2" key="1">
    <citation type="submission" date="2017-02" db="UniProtKB">
        <authorList>
            <consortium name="WormBaseParasite"/>
        </authorList>
    </citation>
    <scope>IDENTIFICATION</scope>
</reference>
<name>A0A0M3IVY7_ASCLU</name>
<proteinExistence type="predicted"/>
<dbReference type="WBParaSite" id="ALUE_0002291501-mRNA-1">
    <property type="protein sequence ID" value="ALUE_0002291501-mRNA-1"/>
    <property type="gene ID" value="ALUE_0002291501"/>
</dbReference>
<dbReference type="Proteomes" id="UP000036681">
    <property type="component" value="Unplaced"/>
</dbReference>
<keyword evidence="1" id="KW-1185">Reference proteome</keyword>
<evidence type="ECO:0000313" key="2">
    <source>
        <dbReference type="WBParaSite" id="ALUE_0002291501-mRNA-1"/>
    </source>
</evidence>
<sequence>MIQLSANMLRPLSRGLMTYGRRRLLHPPTSSSKITKMEQMHRGIHFKMGNDTPSRVVGYYVIFPVIPDETVENNTFLANIASNTDWPTLSSSTPKEMYEGTVRLMMEYGATVMEHLEHLKNGLFQ</sequence>